<organism evidence="2 3">
    <name type="scientific">Vibrio azureus NBRC 104587</name>
    <dbReference type="NCBI Taxonomy" id="1219077"/>
    <lineage>
        <taxon>Bacteria</taxon>
        <taxon>Pseudomonadati</taxon>
        <taxon>Pseudomonadota</taxon>
        <taxon>Gammaproteobacteria</taxon>
        <taxon>Vibrionales</taxon>
        <taxon>Vibrionaceae</taxon>
        <taxon>Vibrio</taxon>
    </lineage>
</organism>
<dbReference type="AlphaFoldDB" id="U3CCX2"/>
<feature type="transmembrane region" description="Helical" evidence="1">
    <location>
        <begin position="38"/>
        <end position="57"/>
    </location>
</feature>
<gene>
    <name evidence="2" type="ORF">VAZ01S_039_00180</name>
</gene>
<evidence type="ECO:0000313" key="2">
    <source>
        <dbReference type="EMBL" id="GAD76193.1"/>
    </source>
</evidence>
<name>U3CCX2_9VIBR</name>
<keyword evidence="1" id="KW-1133">Transmembrane helix</keyword>
<dbReference type="RefSeq" id="WP_021709943.1">
    <property type="nucleotide sequence ID" value="NZ_BAOB01000304.1"/>
</dbReference>
<comment type="caution">
    <text evidence="2">The sequence shown here is derived from an EMBL/GenBank/DDBJ whole genome shotgun (WGS) entry which is preliminary data.</text>
</comment>
<keyword evidence="1" id="KW-0812">Transmembrane</keyword>
<sequence length="91" mass="10350">MTISNSKWKRPFTTFSLCLFIIMIATALMLVIDTQHLINNAYSLMSVAWRLLTYTVIFFKSPSKVRGGLFVLFLINEGFIFSYSVGGLAWS</sequence>
<keyword evidence="3" id="KW-1185">Reference proteome</keyword>
<proteinExistence type="predicted"/>
<feature type="transmembrane region" description="Helical" evidence="1">
    <location>
        <begin position="12"/>
        <end position="32"/>
    </location>
</feature>
<evidence type="ECO:0000256" key="1">
    <source>
        <dbReference type="SAM" id="Phobius"/>
    </source>
</evidence>
<dbReference type="EMBL" id="BATL01000039">
    <property type="protein sequence ID" value="GAD76193.1"/>
    <property type="molecule type" value="Genomic_DNA"/>
</dbReference>
<reference evidence="2 3" key="1">
    <citation type="submission" date="2013-09" db="EMBL/GenBank/DDBJ databases">
        <title>Whole genome shotgun sequence of Vibrio azureus NBRC 104587.</title>
        <authorList>
            <person name="Isaki S."/>
            <person name="Hosoyama A."/>
            <person name="Numata M."/>
            <person name="Hashimoto M."/>
            <person name="Hosoyama Y."/>
            <person name="Tsuchikane K."/>
            <person name="Noguchi M."/>
            <person name="Hirakata S."/>
            <person name="Ichikawa N."/>
            <person name="Ohji S."/>
            <person name="Yamazoe A."/>
            <person name="Fujita N."/>
        </authorList>
    </citation>
    <scope>NUCLEOTIDE SEQUENCE [LARGE SCALE GENOMIC DNA]</scope>
    <source>
        <strain evidence="2 3">NBRC 104587</strain>
    </source>
</reference>
<keyword evidence="1" id="KW-0472">Membrane</keyword>
<protein>
    <submittedName>
        <fullName evidence="2">Uncharacterized protein</fullName>
    </submittedName>
</protein>
<dbReference type="Proteomes" id="UP000016567">
    <property type="component" value="Unassembled WGS sequence"/>
</dbReference>
<evidence type="ECO:0000313" key="3">
    <source>
        <dbReference type="Proteomes" id="UP000016567"/>
    </source>
</evidence>
<accession>U3CCX2</accession>
<feature type="transmembrane region" description="Helical" evidence="1">
    <location>
        <begin position="69"/>
        <end position="90"/>
    </location>
</feature>
<dbReference type="STRING" id="1219077.VAZ01S_039_00180"/>